<feature type="domain" description="LRRK2 ARM repeat" evidence="3">
    <location>
        <begin position="106"/>
        <end position="152"/>
    </location>
</feature>
<dbReference type="Pfam" id="PF23745">
    <property type="entry name" value="ANK_LRRK2"/>
    <property type="match status" value="1"/>
</dbReference>
<dbReference type="SUPFAM" id="SSF52058">
    <property type="entry name" value="L domain-like"/>
    <property type="match status" value="1"/>
</dbReference>
<dbReference type="InterPro" id="IPR001611">
    <property type="entry name" value="Leu-rich_rpt"/>
</dbReference>
<dbReference type="OMA" id="PAIQRCG"/>
<dbReference type="SMART" id="SM00369">
    <property type="entry name" value="LRR_TYP"/>
    <property type="match status" value="6"/>
</dbReference>
<dbReference type="Pfam" id="PF23744">
    <property type="entry name" value="ARM_LRRK2"/>
    <property type="match status" value="3"/>
</dbReference>
<keyword evidence="6" id="KW-1185">Reference proteome</keyword>
<dbReference type="InterPro" id="IPR056597">
    <property type="entry name" value="ARM_LRRK2"/>
</dbReference>
<dbReference type="GeneTree" id="ENSGT00940000161095"/>
<dbReference type="InterPro" id="IPR056593">
    <property type="entry name" value="ANK_LRRK2"/>
</dbReference>
<sequence length="1158" mass="127488">MDNKEELEESLRKLLVRLRSPQEDRQLCTLIQILQDLLFLSIPAIKGSSLYIVCEDVILSPQVGWSLLCQLLEICPAASRSQSIQLHRIILTHETSSCFFFSPSHADAIALLLLEDEEEDVFGLVVRAMKAFPTGEEVQLQGCRALQALLHRGESEVIGRAHSTCSNVEILMSGSARCYCALISAMDAFPQDEELQETACCLFRRFTSGQENNDSFYYNILVLNGVTRVAVRACRTFPCNATLQAAALSCLADLSEATQQGLEDGEAEENRGGSSEHVEDLDLDLGWMGVCCTALDVHAADPHVQEAACWAIHSLLVHGAGRRTPVHRQLMAAMLLHSSSPSVFEAATSAIAMLVKQNPKMRSTLLSSGLHVNVAEMMKRHLASVQVSVSACRLLSLLFQGRTAGLDELNMAVGQILSVMKFHNFQPEVQLEALRASLVFLCPGMIQSVDLKSKCSCCMRHVLKNQCVVEGAHAVYLEVLNRVQMPQCPTIQVCGFKVLSALADCSGAVDLLCQQGAIDTVLHTLQMFPQDREIHYWGLTLLSFLVSKKKLSRMIVPVLASVLVASLGQYKEDYDLLLKVSSIQHHLDDILRLKWTLPLSLFVYPQLRRSACLALSKMCANSELHYNMLEKACEDGDTVMAECLIELGADVNKKTKTESLIYQVCEKGGPLELVLLLSQGAHEQHLRRALAVSVKRGDGPMVIQLLGRLGLDLNNNALCLGGFRLGRLDAAWLCPLLAHRGRVHSLRKGAGLARYIHSLQRSRTPGAPLKSLGDPCPTSGYISDESDDSSFSFLSVDEGLFLDDMESDGTDGIYSHPVDVLLILFGSLGSDSLTGVSLKPHNNSTEELRWGSFNRNHGRRRHASWSGISFLAFGSLEISSALPKEKERIRLLDLSGNELDCLLCLMDHGPVQQQLAHLLRLDLSHNVLLEFPPALCQSLSSLTRLDLQGNQLQSLPAELLALPALATLNVSRNCVGPHLTFDASAACPSLRQLNLSFNKLTAFPCQLGRATQHLEELLLEGNNVADLLMPPPHLPELKLLDVSKNAVTDISPSFLTGCPKLEIFNVRPFSKLITLKLANNNFSVVSDTILCLPNLRSVDMRTNHIAVLPGPGLWLSSNLRELMFSHNIIHELDLSGPVHNWSRLEKLHLSNNKLTEVR</sequence>
<dbReference type="AlphaFoldDB" id="A0A3Q2YIV6"/>
<dbReference type="PROSITE" id="PS51450">
    <property type="entry name" value="LRR"/>
    <property type="match status" value="1"/>
</dbReference>
<reference evidence="5" key="1">
    <citation type="submission" date="2025-08" db="UniProtKB">
        <authorList>
            <consortium name="Ensembl"/>
        </authorList>
    </citation>
    <scope>IDENTIFICATION</scope>
</reference>
<dbReference type="InterPro" id="IPR036770">
    <property type="entry name" value="Ankyrin_rpt-contain_sf"/>
</dbReference>
<dbReference type="InterPro" id="IPR050216">
    <property type="entry name" value="LRR_domain-containing"/>
</dbReference>
<dbReference type="PANTHER" id="PTHR48051">
    <property type="match status" value="1"/>
</dbReference>
<proteinExistence type="predicted"/>
<evidence type="ECO:0000256" key="1">
    <source>
        <dbReference type="ARBA" id="ARBA00022614"/>
    </source>
</evidence>
<reference evidence="5" key="2">
    <citation type="submission" date="2025-09" db="UniProtKB">
        <authorList>
            <consortium name="Ensembl"/>
        </authorList>
    </citation>
    <scope>IDENTIFICATION</scope>
</reference>
<dbReference type="Pfam" id="PF13855">
    <property type="entry name" value="LRR_8"/>
    <property type="match status" value="1"/>
</dbReference>
<accession>A0A3Q2YIV6</accession>
<keyword evidence="1" id="KW-0433">Leucine-rich repeat</keyword>
<evidence type="ECO:0000313" key="5">
    <source>
        <dbReference type="Ensembl" id="ENSHCOP00000013347.1"/>
    </source>
</evidence>
<evidence type="ECO:0000259" key="3">
    <source>
        <dbReference type="Pfam" id="PF23744"/>
    </source>
</evidence>
<evidence type="ECO:0000259" key="4">
    <source>
        <dbReference type="Pfam" id="PF23745"/>
    </source>
</evidence>
<evidence type="ECO:0000256" key="2">
    <source>
        <dbReference type="ARBA" id="ARBA00022737"/>
    </source>
</evidence>
<dbReference type="SUPFAM" id="SSF48403">
    <property type="entry name" value="Ankyrin repeat"/>
    <property type="match status" value="1"/>
</dbReference>
<organism evidence="5 6">
    <name type="scientific">Hippocampus comes</name>
    <name type="common">Tiger tail seahorse</name>
    <dbReference type="NCBI Taxonomy" id="109280"/>
    <lineage>
        <taxon>Eukaryota</taxon>
        <taxon>Metazoa</taxon>
        <taxon>Chordata</taxon>
        <taxon>Craniata</taxon>
        <taxon>Vertebrata</taxon>
        <taxon>Euteleostomi</taxon>
        <taxon>Actinopterygii</taxon>
        <taxon>Neopterygii</taxon>
        <taxon>Teleostei</taxon>
        <taxon>Neoteleostei</taxon>
        <taxon>Acanthomorphata</taxon>
        <taxon>Syngnathiaria</taxon>
        <taxon>Syngnathiformes</taxon>
        <taxon>Syngnathoidei</taxon>
        <taxon>Syngnathidae</taxon>
        <taxon>Hippocampus</taxon>
    </lineage>
</organism>
<dbReference type="Proteomes" id="UP000264820">
    <property type="component" value="Unplaced"/>
</dbReference>
<dbReference type="InterPro" id="IPR003591">
    <property type="entry name" value="Leu-rich_rpt_typical-subtyp"/>
</dbReference>
<dbReference type="InterPro" id="IPR016024">
    <property type="entry name" value="ARM-type_fold"/>
</dbReference>
<evidence type="ECO:0000313" key="6">
    <source>
        <dbReference type="Proteomes" id="UP000264820"/>
    </source>
</evidence>
<protein>
    <submittedName>
        <fullName evidence="5">Uncharacterized protein</fullName>
    </submittedName>
</protein>
<keyword evidence="2" id="KW-0677">Repeat</keyword>
<dbReference type="Gene3D" id="1.25.10.10">
    <property type="entry name" value="Leucine-rich Repeat Variant"/>
    <property type="match status" value="2"/>
</dbReference>
<feature type="domain" description="LRRK2 ARM repeat" evidence="3">
    <location>
        <begin position="163"/>
        <end position="579"/>
    </location>
</feature>
<feature type="domain" description="LRRK2 ANK repeat" evidence="4">
    <location>
        <begin position="606"/>
        <end position="723"/>
    </location>
</feature>
<dbReference type="GO" id="GO:0005737">
    <property type="term" value="C:cytoplasm"/>
    <property type="evidence" value="ECO:0007669"/>
    <property type="project" value="TreeGrafter"/>
</dbReference>
<feature type="domain" description="LRRK2 ARM repeat" evidence="3">
    <location>
        <begin position="12"/>
        <end position="78"/>
    </location>
</feature>
<dbReference type="STRING" id="109280.ENSHCOP00000013347"/>
<dbReference type="Gene3D" id="3.80.10.10">
    <property type="entry name" value="Ribonuclease Inhibitor"/>
    <property type="match status" value="2"/>
</dbReference>
<dbReference type="Ensembl" id="ENSHCOT00000027277.1">
    <property type="protein sequence ID" value="ENSHCOP00000013347.1"/>
    <property type="gene ID" value="ENSHCOG00000016536.1"/>
</dbReference>
<dbReference type="SUPFAM" id="SSF48371">
    <property type="entry name" value="ARM repeat"/>
    <property type="match status" value="1"/>
</dbReference>
<dbReference type="InterPro" id="IPR032675">
    <property type="entry name" value="LRR_dom_sf"/>
</dbReference>
<name>A0A3Q2YIV6_HIPCM</name>
<dbReference type="InterPro" id="IPR011989">
    <property type="entry name" value="ARM-like"/>
</dbReference>
<dbReference type="PANTHER" id="PTHR48051:SF1">
    <property type="entry name" value="RAS SUPPRESSOR PROTEIN 1"/>
    <property type="match status" value="1"/>
</dbReference>